<feature type="region of interest" description="Disordered" evidence="1">
    <location>
        <begin position="1"/>
        <end position="25"/>
    </location>
</feature>
<keyword evidence="3" id="KW-1185">Reference proteome</keyword>
<evidence type="ECO:0000256" key="1">
    <source>
        <dbReference type="SAM" id="MobiDB-lite"/>
    </source>
</evidence>
<dbReference type="Proteomes" id="UP000215127">
    <property type="component" value="Chromosome 1"/>
</dbReference>
<dbReference type="EMBL" id="LT853692">
    <property type="protein sequence ID" value="SMQ46186.1"/>
    <property type="molecule type" value="Genomic_DNA"/>
</dbReference>
<sequence length="305" mass="33182">MPSGASSKQQQSTTPITTEASARDPHRAMAMLREKVATISDPKERERVVKEAYRKEVEAHGESKFAKMIQSGAWQGLAAGGGIGAGVGIGLGTVVGTVVGGVVSIPTTALGGLIGSGVGAVHGPWIKIPKGGDQAASSTSLDQDRAAEADVVFETGQQRTSAQEAPRQGTEPEELATNVPARKRPRKLEVRAQPPNATEQERSEQREKARKPKKLELCKPWSIAASPSQSTVTRPRRHLTPCETGSDPLITQKNLTWSALRRMRSQSRRRRLQLDSKEHANASWPRASLRPEEHADRLKQPHFYY</sequence>
<feature type="region of interest" description="Disordered" evidence="1">
    <location>
        <begin position="268"/>
        <end position="305"/>
    </location>
</feature>
<feature type="compositionally biased region" description="Basic and acidic residues" evidence="1">
    <location>
        <begin position="289"/>
        <end position="299"/>
    </location>
</feature>
<proteinExistence type="predicted"/>
<dbReference type="AlphaFoldDB" id="A0A1X7RFJ3"/>
<evidence type="ECO:0000313" key="2">
    <source>
        <dbReference type="EMBL" id="SMQ46186.1"/>
    </source>
</evidence>
<accession>A0A1X7RFJ3</accession>
<evidence type="ECO:0000313" key="3">
    <source>
        <dbReference type="Proteomes" id="UP000215127"/>
    </source>
</evidence>
<feature type="region of interest" description="Disordered" evidence="1">
    <location>
        <begin position="226"/>
        <end position="247"/>
    </location>
</feature>
<feature type="compositionally biased region" description="Polar residues" evidence="1">
    <location>
        <begin position="1"/>
        <end position="20"/>
    </location>
</feature>
<feature type="region of interest" description="Disordered" evidence="1">
    <location>
        <begin position="155"/>
        <end position="214"/>
    </location>
</feature>
<reference evidence="2 3" key="1">
    <citation type="submission" date="2016-06" db="EMBL/GenBank/DDBJ databases">
        <authorList>
            <person name="Kjaerup R.B."/>
            <person name="Dalgaard T.S."/>
            <person name="Juul-Madsen H.R."/>
        </authorList>
    </citation>
    <scope>NUCLEOTIDE SEQUENCE [LARGE SCALE GENOMIC DNA]</scope>
</reference>
<gene>
    <name evidence="2" type="ORF">ZT3D7_G1331</name>
</gene>
<protein>
    <submittedName>
        <fullName evidence="2">Uncharacterized protein</fullName>
    </submittedName>
</protein>
<organism evidence="2 3">
    <name type="scientific">Zymoseptoria tritici (strain ST99CH_3D7)</name>
    <dbReference type="NCBI Taxonomy" id="1276538"/>
    <lineage>
        <taxon>Eukaryota</taxon>
        <taxon>Fungi</taxon>
        <taxon>Dikarya</taxon>
        <taxon>Ascomycota</taxon>
        <taxon>Pezizomycotina</taxon>
        <taxon>Dothideomycetes</taxon>
        <taxon>Dothideomycetidae</taxon>
        <taxon>Mycosphaerellales</taxon>
        <taxon>Mycosphaerellaceae</taxon>
        <taxon>Zymoseptoria</taxon>
    </lineage>
</organism>
<dbReference type="STRING" id="1276538.A0A1X7RFJ3"/>
<name>A0A1X7RFJ3_ZYMT9</name>